<gene>
    <name evidence="2" type="ORF">GGD90_000306</name>
</gene>
<proteinExistence type="predicted"/>
<protein>
    <recommendedName>
        <fullName evidence="4">Nucleotide-binding protein</fullName>
    </recommendedName>
</protein>
<evidence type="ECO:0000256" key="1">
    <source>
        <dbReference type="SAM" id="SignalP"/>
    </source>
</evidence>
<feature type="chain" id="PRO_5032975685" description="Nucleotide-binding protein" evidence="1">
    <location>
        <begin position="19"/>
        <end position="243"/>
    </location>
</feature>
<keyword evidence="3" id="KW-1185">Reference proteome</keyword>
<accession>A0A840FV36</accession>
<reference evidence="2 3" key="1">
    <citation type="submission" date="2020-08" db="EMBL/GenBank/DDBJ databases">
        <title>Genome sequencing of Purple Non-Sulfur Bacteria from various extreme environments.</title>
        <authorList>
            <person name="Mayer M."/>
        </authorList>
    </citation>
    <scope>NUCLEOTIDE SEQUENCE [LARGE SCALE GENOMIC DNA]</scope>
    <source>
        <strain evidence="2 3">2761</strain>
    </source>
</reference>
<dbReference type="Proteomes" id="UP000587070">
    <property type="component" value="Unassembled WGS sequence"/>
</dbReference>
<evidence type="ECO:0000313" key="2">
    <source>
        <dbReference type="EMBL" id="MBB4245957.1"/>
    </source>
</evidence>
<dbReference type="AlphaFoldDB" id="A0A840FV36"/>
<organism evidence="2 3">
    <name type="scientific">Rhodocyclus tenuis</name>
    <name type="common">Rhodospirillum tenue</name>
    <dbReference type="NCBI Taxonomy" id="1066"/>
    <lineage>
        <taxon>Bacteria</taxon>
        <taxon>Pseudomonadati</taxon>
        <taxon>Pseudomonadota</taxon>
        <taxon>Betaproteobacteria</taxon>
        <taxon>Rhodocyclales</taxon>
        <taxon>Rhodocyclaceae</taxon>
        <taxon>Rhodocyclus</taxon>
    </lineage>
</organism>
<dbReference type="OrthoDB" id="1118190at2"/>
<name>A0A840FV36_RHOTE</name>
<keyword evidence="1" id="KW-0732">Signal</keyword>
<sequence length="243" mass="25418">MKTLLAVCLIVTSTALYAADKAPSTSPTAMAVVKGEVLEVREVESYTYLRLKTADGETWAAVGKAPVKKGDKVSIEDVMVMSNFESRSLKKTFPTILFGNLAGPNGSPVVNPAAGKSAAAPSALPPGLGKTIDTSNIKVDKASGANARTVAEVFGKRAELKDKTVAVRGKVVKFSPDIMGKNWLHLRDGSGSDASKNNDLLVTSSASAKLGDIVTAQGVVHLDKDFGAGYAYPVLIEDAKLQP</sequence>
<evidence type="ECO:0000313" key="3">
    <source>
        <dbReference type="Proteomes" id="UP000587070"/>
    </source>
</evidence>
<dbReference type="EMBL" id="JACIGE010000001">
    <property type="protein sequence ID" value="MBB4245957.1"/>
    <property type="molecule type" value="Genomic_DNA"/>
</dbReference>
<evidence type="ECO:0008006" key="4">
    <source>
        <dbReference type="Google" id="ProtNLM"/>
    </source>
</evidence>
<comment type="caution">
    <text evidence="2">The sequence shown here is derived from an EMBL/GenBank/DDBJ whole genome shotgun (WGS) entry which is preliminary data.</text>
</comment>
<dbReference type="RefSeq" id="WP_153115039.1">
    <property type="nucleotide sequence ID" value="NZ_JACIGE010000001.1"/>
</dbReference>
<feature type="signal peptide" evidence="1">
    <location>
        <begin position="1"/>
        <end position="18"/>
    </location>
</feature>